<evidence type="ECO:0000256" key="2">
    <source>
        <dbReference type="ARBA" id="ARBA00022553"/>
    </source>
</evidence>
<gene>
    <name evidence="10" type="primary">SRC1</name>
    <name evidence="10" type="ORF">LTR97_002555</name>
</gene>
<dbReference type="Gene3D" id="1.10.10.1180">
    <property type="entry name" value="MAN1, winged-helix domain"/>
    <property type="match status" value="1"/>
</dbReference>
<dbReference type="GO" id="GO:0071763">
    <property type="term" value="P:nuclear membrane organization"/>
    <property type="evidence" value="ECO:0007669"/>
    <property type="project" value="TreeGrafter"/>
</dbReference>
<comment type="caution">
    <text evidence="10">The sequence shown here is derived from an EMBL/GenBank/DDBJ whole genome shotgun (WGS) entry which is preliminary data.</text>
</comment>
<dbReference type="Gene3D" id="1.10.720.40">
    <property type="match status" value="1"/>
</dbReference>
<evidence type="ECO:0000256" key="7">
    <source>
        <dbReference type="SAM" id="MobiDB-lite"/>
    </source>
</evidence>
<evidence type="ECO:0000313" key="10">
    <source>
        <dbReference type="EMBL" id="KAK5705437.1"/>
    </source>
</evidence>
<evidence type="ECO:0000259" key="9">
    <source>
        <dbReference type="Pfam" id="PF12949"/>
    </source>
</evidence>
<dbReference type="Pfam" id="PF09402">
    <property type="entry name" value="MSC"/>
    <property type="match status" value="1"/>
</dbReference>
<dbReference type="CDD" id="cd12935">
    <property type="entry name" value="LEM_like"/>
    <property type="match status" value="1"/>
</dbReference>
<feature type="compositionally biased region" description="Basic and acidic residues" evidence="7">
    <location>
        <begin position="212"/>
        <end position="237"/>
    </location>
</feature>
<dbReference type="GO" id="GO:0005783">
    <property type="term" value="C:endoplasmic reticulum"/>
    <property type="evidence" value="ECO:0007669"/>
    <property type="project" value="TreeGrafter"/>
</dbReference>
<feature type="domain" description="Man1/Src1-like C-terminal" evidence="8">
    <location>
        <begin position="313"/>
        <end position="629"/>
    </location>
</feature>
<dbReference type="GO" id="GO:0003682">
    <property type="term" value="F:chromatin binding"/>
    <property type="evidence" value="ECO:0007669"/>
    <property type="project" value="InterPro"/>
</dbReference>
<feature type="region of interest" description="Disordered" evidence="7">
    <location>
        <begin position="266"/>
        <end position="293"/>
    </location>
</feature>
<dbReference type="GO" id="GO:0034399">
    <property type="term" value="C:nuclear periphery"/>
    <property type="evidence" value="ECO:0007669"/>
    <property type="project" value="TreeGrafter"/>
</dbReference>
<evidence type="ECO:0000313" key="11">
    <source>
        <dbReference type="Proteomes" id="UP001310594"/>
    </source>
</evidence>
<accession>A0AAN7WHA1</accession>
<dbReference type="InterPro" id="IPR011015">
    <property type="entry name" value="LEM/LEM-like_dom_sf"/>
</dbReference>
<evidence type="ECO:0000256" key="3">
    <source>
        <dbReference type="ARBA" id="ARBA00022692"/>
    </source>
</evidence>
<dbReference type="InterPro" id="IPR044780">
    <property type="entry name" value="Heh2/Src1"/>
</dbReference>
<comment type="subcellular location">
    <subcellularLocation>
        <location evidence="1">Nucleus inner membrane</location>
    </subcellularLocation>
</comment>
<dbReference type="GO" id="GO:0005637">
    <property type="term" value="C:nuclear inner membrane"/>
    <property type="evidence" value="ECO:0007669"/>
    <property type="project" value="UniProtKB-SubCell"/>
</dbReference>
<evidence type="ECO:0000256" key="5">
    <source>
        <dbReference type="ARBA" id="ARBA00023136"/>
    </source>
</evidence>
<dbReference type="Pfam" id="PF12949">
    <property type="entry name" value="HeH"/>
    <property type="match status" value="1"/>
</dbReference>
<keyword evidence="3" id="KW-0812">Transmembrane</keyword>
<evidence type="ECO:0000259" key="8">
    <source>
        <dbReference type="Pfam" id="PF09402"/>
    </source>
</evidence>
<keyword evidence="6" id="KW-0539">Nucleus</keyword>
<name>A0AAN7WHA1_9PEZI</name>
<organism evidence="10 11">
    <name type="scientific">Elasticomyces elasticus</name>
    <dbReference type="NCBI Taxonomy" id="574655"/>
    <lineage>
        <taxon>Eukaryota</taxon>
        <taxon>Fungi</taxon>
        <taxon>Dikarya</taxon>
        <taxon>Ascomycota</taxon>
        <taxon>Pezizomycotina</taxon>
        <taxon>Dothideomycetes</taxon>
        <taxon>Dothideomycetidae</taxon>
        <taxon>Mycosphaerellales</taxon>
        <taxon>Teratosphaeriaceae</taxon>
        <taxon>Elasticomyces</taxon>
    </lineage>
</organism>
<proteinExistence type="predicted"/>
<keyword evidence="4" id="KW-1133">Transmembrane helix</keyword>
<feature type="region of interest" description="Disordered" evidence="7">
    <location>
        <begin position="67"/>
        <end position="243"/>
    </location>
</feature>
<dbReference type="InterPro" id="IPR041885">
    <property type="entry name" value="MAN1_winged_helix_dom"/>
</dbReference>
<dbReference type="EMBL" id="JAVRQU010000003">
    <property type="protein sequence ID" value="KAK5705437.1"/>
    <property type="molecule type" value="Genomic_DNA"/>
</dbReference>
<feature type="domain" description="HeH/LEM" evidence="9">
    <location>
        <begin position="13"/>
        <end position="47"/>
    </location>
</feature>
<dbReference type="PANTHER" id="PTHR47808">
    <property type="entry name" value="INNER NUCLEAR MEMBRANE PROTEIN HEH2-RELATED"/>
    <property type="match status" value="1"/>
</dbReference>
<sequence length="674" mass="75188">MDEQTYLEPGFDPGTLTMPRLRSILVAHNINYPSSAKKGQLIDLFNENVLPQARTIRTANARVRRTSRGIENVPSSQSTVDGEDDDEEPAVPPPASIRSSRRSTRARTEEPLEVVPTPRRQSRHSTAPPEDTPRRASSKHARPAEVQEEPETARRVSKKIRPSATVVQDDDNEGGSPFSADNVFQKNSSPPAPSASRSRDTERRRTTMTANRDVERRQSRERRRQSDNLRPAREQRDGVVVPTRKTFDPPAVVSRRRLHEDVQHEEVQATEEFTPEEHQELVETSQSGALVPTARKTKRAAASTARVAPVAIISALLLGLGTVWRQEKVEVGYCGVGQPTMAVAGTQIPEWADFLRPQCEPCPQHAYCGEKLETVCEPGFVLTPHPFSFGGAVPLAPSCEPDSMKMRKVNMVKERAVEQLRERNADYECGDATKADVTEPELKKIISAGKRKSMSDEEFEDLWAAAIPEIQNADEIVSGTDGSHFTLRSTSLARLPLACAVRRSLRETARQYLWQLVTLFLILTTGTYGQHRITSGRETERKAKDLASQALERLSQQASLHAYDPEGYGENYISVAQLRDDVLRDEFSAGRRKALWEKVQRKVEGNSNVRPMVREGRSGDVGRVWEWVGAVGLLEGATPSTGRKRVSFGGDRLIEPRDGSEVSMTKWEEGGKYY</sequence>
<evidence type="ECO:0000256" key="6">
    <source>
        <dbReference type="ARBA" id="ARBA00023242"/>
    </source>
</evidence>
<evidence type="ECO:0000256" key="4">
    <source>
        <dbReference type="ARBA" id="ARBA00022989"/>
    </source>
</evidence>
<reference evidence="10" key="1">
    <citation type="submission" date="2023-08" db="EMBL/GenBank/DDBJ databases">
        <title>Black Yeasts Isolated from many extreme environments.</title>
        <authorList>
            <person name="Coleine C."/>
            <person name="Stajich J.E."/>
            <person name="Selbmann L."/>
        </authorList>
    </citation>
    <scope>NUCLEOTIDE SEQUENCE</scope>
    <source>
        <strain evidence="10">CCFEE 5810</strain>
    </source>
</reference>
<dbReference type="PANTHER" id="PTHR47808:SF2">
    <property type="entry name" value="LEM DOMAIN-CONTAINING PROTEIN 2"/>
    <property type="match status" value="1"/>
</dbReference>
<keyword evidence="2" id="KW-0597">Phosphoprotein</keyword>
<dbReference type="AlphaFoldDB" id="A0AAN7WHA1"/>
<dbReference type="InterPro" id="IPR025856">
    <property type="entry name" value="HeH/LEM_domain"/>
</dbReference>
<protein>
    <submittedName>
        <fullName evidence="10">Inner nuclear membrane protein enriched at telomere/subtelomere region</fullName>
    </submittedName>
</protein>
<dbReference type="Proteomes" id="UP001310594">
    <property type="component" value="Unassembled WGS sequence"/>
</dbReference>
<dbReference type="InterPro" id="IPR018996">
    <property type="entry name" value="Man1/Src1-like_C"/>
</dbReference>
<keyword evidence="5" id="KW-0472">Membrane</keyword>
<evidence type="ECO:0000256" key="1">
    <source>
        <dbReference type="ARBA" id="ARBA00004540"/>
    </source>
</evidence>